<comment type="subcellular location">
    <subcellularLocation>
        <location evidence="1">Cell outer membrane</location>
    </subcellularLocation>
</comment>
<feature type="signal peptide" evidence="6">
    <location>
        <begin position="1"/>
        <end position="23"/>
    </location>
</feature>
<keyword evidence="5" id="KW-0998">Cell outer membrane</keyword>
<evidence type="ECO:0000256" key="1">
    <source>
        <dbReference type="ARBA" id="ARBA00004442"/>
    </source>
</evidence>
<evidence type="ECO:0000256" key="4">
    <source>
        <dbReference type="ARBA" id="ARBA00023136"/>
    </source>
</evidence>
<keyword evidence="6" id="KW-0732">Signal</keyword>
<name>A0ABY4CLY8_9BACL</name>
<dbReference type="PANTHER" id="PTHR30026:SF20">
    <property type="entry name" value="OUTER MEMBRANE PROTEIN TOLC"/>
    <property type="match status" value="1"/>
</dbReference>
<keyword evidence="2" id="KW-1134">Transmembrane beta strand</keyword>
<dbReference type="InterPro" id="IPR036582">
    <property type="entry name" value="Mao_N_sf"/>
</dbReference>
<dbReference type="Gene3D" id="3.30.457.10">
    <property type="entry name" value="Copper amine oxidase-like, N-terminal domain"/>
    <property type="match status" value="1"/>
</dbReference>
<evidence type="ECO:0000256" key="5">
    <source>
        <dbReference type="ARBA" id="ARBA00023237"/>
    </source>
</evidence>
<sequence length="510" mass="55020">MKRFTAGIAFSIMILSSTPFAFADSNSVATNSASDISIQIDGKVQAIQPQPVIENGYTLVPLRSIFEKLGATVSWDAPSQTVTIAKDTKRIQIAVNSDFAVINGSNVKIDQPVQLVNNRAMIPLRFVSEALGADVEWDGVNRTVLIFSKGLNSALTNSGAGSSTSATGVPLTYDKALSLAMENSYPVKSASANIDRSKQVLDHYSDNVKYSPAAGGNAMSSALYATYAADNISYQNAQKIYDFTQESLAYGVKQAYNGVLQALEGKKLADLQLQNATLQQQIASANYQNGVIGKIDYDQANTAVTAAQSNQQAASKAVDNAYQQFDQLTGLPTDAKPQLIDIPQMTPLAQTDVNSKVTQAESQSPLLWVANQNVDLAKLGLKQYTFNVKTADPYQAKQIDVNLASYSAADQQKQLDQVVRSLYYQIKGMEDQYSKLQAAITSDEDALKKEQALYQNGMAIQADVTKAQLAVESDKQQMVMLAAQHDNAMLAFQTPWVIASSSNFGSSSAN</sequence>
<organism evidence="8 9">
    <name type="scientific">Fodinisporobacter ferrooxydans</name>
    <dbReference type="NCBI Taxonomy" id="2901836"/>
    <lineage>
        <taxon>Bacteria</taxon>
        <taxon>Bacillati</taxon>
        <taxon>Bacillota</taxon>
        <taxon>Bacilli</taxon>
        <taxon>Bacillales</taxon>
        <taxon>Alicyclobacillaceae</taxon>
        <taxon>Fodinisporobacter</taxon>
    </lineage>
</organism>
<dbReference type="Proteomes" id="UP000830167">
    <property type="component" value="Chromosome"/>
</dbReference>
<evidence type="ECO:0000256" key="6">
    <source>
        <dbReference type="SAM" id="SignalP"/>
    </source>
</evidence>
<dbReference type="Pfam" id="PF07833">
    <property type="entry name" value="Cu_amine_oxidN1"/>
    <property type="match status" value="1"/>
</dbReference>
<evidence type="ECO:0000256" key="3">
    <source>
        <dbReference type="ARBA" id="ARBA00022692"/>
    </source>
</evidence>
<dbReference type="SUPFAM" id="SSF55383">
    <property type="entry name" value="Copper amine oxidase, domain N"/>
    <property type="match status" value="1"/>
</dbReference>
<evidence type="ECO:0000259" key="7">
    <source>
        <dbReference type="Pfam" id="PF07833"/>
    </source>
</evidence>
<keyword evidence="4" id="KW-0472">Membrane</keyword>
<keyword evidence="9" id="KW-1185">Reference proteome</keyword>
<proteinExistence type="predicted"/>
<feature type="chain" id="PRO_5046407201" evidence="6">
    <location>
        <begin position="24"/>
        <end position="510"/>
    </location>
</feature>
<dbReference type="PANTHER" id="PTHR30026">
    <property type="entry name" value="OUTER MEMBRANE PROTEIN TOLC"/>
    <property type="match status" value="1"/>
</dbReference>
<reference evidence="8" key="1">
    <citation type="submission" date="2021-12" db="EMBL/GenBank/DDBJ databases">
        <title>Alicyclobacillaceae gen. nov., sp. nov., isolated from chalcocite enrichment system.</title>
        <authorList>
            <person name="Jiang Z."/>
        </authorList>
    </citation>
    <scope>NUCLEOTIDE SEQUENCE</scope>
    <source>
        <strain evidence="8">MYW30-H2</strain>
    </source>
</reference>
<evidence type="ECO:0000313" key="8">
    <source>
        <dbReference type="EMBL" id="UOF91517.1"/>
    </source>
</evidence>
<evidence type="ECO:0000256" key="2">
    <source>
        <dbReference type="ARBA" id="ARBA00022452"/>
    </source>
</evidence>
<evidence type="ECO:0000313" key="9">
    <source>
        <dbReference type="Proteomes" id="UP000830167"/>
    </source>
</evidence>
<dbReference type="InterPro" id="IPR051906">
    <property type="entry name" value="TolC-like"/>
</dbReference>
<dbReference type="Gene3D" id="1.20.1600.10">
    <property type="entry name" value="Outer membrane efflux proteins (OEP)"/>
    <property type="match status" value="2"/>
</dbReference>
<dbReference type="RefSeq" id="WP_347438208.1">
    <property type="nucleotide sequence ID" value="NZ_CP089291.1"/>
</dbReference>
<dbReference type="InterPro" id="IPR012854">
    <property type="entry name" value="Cu_amine_oxidase-like_N"/>
</dbReference>
<accession>A0ABY4CLY8</accession>
<protein>
    <submittedName>
        <fullName evidence="8">TolC family protein</fullName>
    </submittedName>
</protein>
<feature type="domain" description="Copper amine oxidase-like N-terminal" evidence="7">
    <location>
        <begin position="40"/>
        <end position="146"/>
    </location>
</feature>
<gene>
    <name evidence="8" type="ORF">LSG31_04495</name>
</gene>
<keyword evidence="3" id="KW-0812">Transmembrane</keyword>
<dbReference type="EMBL" id="CP089291">
    <property type="protein sequence ID" value="UOF91517.1"/>
    <property type="molecule type" value="Genomic_DNA"/>
</dbReference>
<dbReference type="SUPFAM" id="SSF56954">
    <property type="entry name" value="Outer membrane efflux proteins (OEP)"/>
    <property type="match status" value="2"/>
</dbReference>